<dbReference type="CDD" id="cd11041">
    <property type="entry name" value="CYP503A1-like"/>
    <property type="match status" value="1"/>
</dbReference>
<comment type="cofactor">
    <cofactor evidence="1 8">
        <name>heme</name>
        <dbReference type="ChEBI" id="CHEBI:30413"/>
    </cofactor>
</comment>
<accession>M2YS76</accession>
<feature type="binding site" description="axial binding residue" evidence="8">
    <location>
        <position position="384"/>
    </location>
    <ligand>
        <name>heme</name>
        <dbReference type="ChEBI" id="CHEBI:30413"/>
    </ligand>
    <ligandPart>
        <name>Fe</name>
        <dbReference type="ChEBI" id="CHEBI:18248"/>
    </ligandPart>
</feature>
<dbReference type="OrthoDB" id="1844152at2759"/>
<dbReference type="KEGG" id="pfj:MYCFIDRAFT_117258"/>
<keyword evidence="3 8" id="KW-0349">Heme</keyword>
<dbReference type="HOGENOM" id="CLU_022195_1_0_1"/>
<dbReference type="VEuPathDB" id="FungiDB:MYCFIDRAFT_117258"/>
<dbReference type="AlphaFoldDB" id="M2YS76"/>
<dbReference type="PRINTS" id="PR00465">
    <property type="entry name" value="EP450IV"/>
</dbReference>
<dbReference type="eggNOG" id="KOG0156">
    <property type="taxonomic scope" value="Eukaryota"/>
</dbReference>
<keyword evidence="5 9" id="KW-0560">Oxidoreductase</keyword>
<evidence type="ECO:0000256" key="5">
    <source>
        <dbReference type="ARBA" id="ARBA00023002"/>
    </source>
</evidence>
<name>M2YS76_PSEFD</name>
<dbReference type="Pfam" id="PF00067">
    <property type="entry name" value="p450"/>
    <property type="match status" value="1"/>
</dbReference>
<evidence type="ECO:0000313" key="10">
    <source>
        <dbReference type="EMBL" id="EME80590.1"/>
    </source>
</evidence>
<proteinExistence type="inferred from homology"/>
<comment type="similarity">
    <text evidence="2 9">Belongs to the cytochrome P450 family.</text>
</comment>
<gene>
    <name evidence="10" type="ORF">MYCFIDRAFT_117258</name>
</gene>
<dbReference type="InterPro" id="IPR002403">
    <property type="entry name" value="Cyt_P450_E_grp-IV"/>
</dbReference>
<feature type="non-terminal residue" evidence="10">
    <location>
        <position position="1"/>
    </location>
</feature>
<dbReference type="EMBL" id="KB446561">
    <property type="protein sequence ID" value="EME80590.1"/>
    <property type="molecule type" value="Genomic_DNA"/>
</dbReference>
<dbReference type="GO" id="GO:0004497">
    <property type="term" value="F:monooxygenase activity"/>
    <property type="evidence" value="ECO:0007669"/>
    <property type="project" value="UniProtKB-KW"/>
</dbReference>
<keyword evidence="4 8" id="KW-0479">Metal-binding</keyword>
<keyword evidence="7 9" id="KW-0503">Monooxygenase</keyword>
<evidence type="ECO:0008006" key="12">
    <source>
        <dbReference type="Google" id="ProtNLM"/>
    </source>
</evidence>
<keyword evidence="11" id="KW-1185">Reference proteome</keyword>
<keyword evidence="6 8" id="KW-0408">Iron</keyword>
<reference evidence="10 11" key="1">
    <citation type="journal article" date="2012" name="PLoS Pathog.">
        <title>Diverse lifestyles and strategies of plant pathogenesis encoded in the genomes of eighteen Dothideomycetes fungi.</title>
        <authorList>
            <person name="Ohm R.A."/>
            <person name="Feau N."/>
            <person name="Henrissat B."/>
            <person name="Schoch C.L."/>
            <person name="Horwitz B.A."/>
            <person name="Barry K.W."/>
            <person name="Condon B.J."/>
            <person name="Copeland A.C."/>
            <person name="Dhillon B."/>
            <person name="Glaser F."/>
            <person name="Hesse C.N."/>
            <person name="Kosti I."/>
            <person name="LaButti K."/>
            <person name="Lindquist E.A."/>
            <person name="Lucas S."/>
            <person name="Salamov A.A."/>
            <person name="Bradshaw R.E."/>
            <person name="Ciuffetti L."/>
            <person name="Hamelin R.C."/>
            <person name="Kema G.H.J."/>
            <person name="Lawrence C."/>
            <person name="Scott J.A."/>
            <person name="Spatafora J.W."/>
            <person name="Turgeon B.G."/>
            <person name="de Wit P.J.G.M."/>
            <person name="Zhong S."/>
            <person name="Goodwin S.B."/>
            <person name="Grigoriev I.V."/>
        </authorList>
    </citation>
    <scope>NUCLEOTIDE SEQUENCE [LARGE SCALE GENOMIC DNA]</scope>
    <source>
        <strain evidence="10 11">CIRAD86</strain>
    </source>
</reference>
<dbReference type="GO" id="GO:0005506">
    <property type="term" value="F:iron ion binding"/>
    <property type="evidence" value="ECO:0007669"/>
    <property type="project" value="InterPro"/>
</dbReference>
<evidence type="ECO:0000256" key="3">
    <source>
        <dbReference type="ARBA" id="ARBA00022617"/>
    </source>
</evidence>
<dbReference type="GO" id="GO:0016705">
    <property type="term" value="F:oxidoreductase activity, acting on paired donors, with incorporation or reduction of molecular oxygen"/>
    <property type="evidence" value="ECO:0007669"/>
    <property type="project" value="InterPro"/>
</dbReference>
<dbReference type="PROSITE" id="PS00086">
    <property type="entry name" value="CYTOCHROME_P450"/>
    <property type="match status" value="1"/>
</dbReference>
<evidence type="ECO:0000256" key="8">
    <source>
        <dbReference type="PIRSR" id="PIRSR602403-1"/>
    </source>
</evidence>
<protein>
    <recommendedName>
        <fullName evidence="12">Cytochrome P450 monooxygenase</fullName>
    </recommendedName>
</protein>
<evidence type="ECO:0000256" key="1">
    <source>
        <dbReference type="ARBA" id="ARBA00001971"/>
    </source>
</evidence>
<dbReference type="PANTHER" id="PTHR46206">
    <property type="entry name" value="CYTOCHROME P450"/>
    <property type="match status" value="1"/>
</dbReference>
<dbReference type="GeneID" id="19330329"/>
<evidence type="ECO:0000256" key="4">
    <source>
        <dbReference type="ARBA" id="ARBA00022723"/>
    </source>
</evidence>
<feature type="non-terminal residue" evidence="10">
    <location>
        <position position="438"/>
    </location>
</feature>
<dbReference type="PANTHER" id="PTHR46206:SF2">
    <property type="entry name" value="CYTOCHROME P450 MONOOXYGENASE AUSG-RELATED"/>
    <property type="match status" value="1"/>
</dbReference>
<evidence type="ECO:0000256" key="2">
    <source>
        <dbReference type="ARBA" id="ARBA00010617"/>
    </source>
</evidence>
<evidence type="ECO:0000313" key="11">
    <source>
        <dbReference type="Proteomes" id="UP000016932"/>
    </source>
</evidence>
<evidence type="ECO:0000256" key="7">
    <source>
        <dbReference type="ARBA" id="ARBA00023033"/>
    </source>
</evidence>
<dbReference type="InterPro" id="IPR017972">
    <property type="entry name" value="Cyt_P450_CS"/>
</dbReference>
<evidence type="ECO:0000256" key="9">
    <source>
        <dbReference type="RuleBase" id="RU000461"/>
    </source>
</evidence>
<dbReference type="RefSeq" id="XP_007929478.1">
    <property type="nucleotide sequence ID" value="XM_007931287.1"/>
</dbReference>
<dbReference type="Gene3D" id="1.10.630.10">
    <property type="entry name" value="Cytochrome P450"/>
    <property type="match status" value="1"/>
</dbReference>
<dbReference type="Proteomes" id="UP000016932">
    <property type="component" value="Unassembled WGS sequence"/>
</dbReference>
<dbReference type="InterPro" id="IPR001128">
    <property type="entry name" value="Cyt_P450"/>
</dbReference>
<dbReference type="InterPro" id="IPR036396">
    <property type="entry name" value="Cyt_P450_sf"/>
</dbReference>
<evidence type="ECO:0000256" key="6">
    <source>
        <dbReference type="ARBA" id="ARBA00023004"/>
    </source>
</evidence>
<organism evidence="10 11">
    <name type="scientific">Pseudocercospora fijiensis (strain CIRAD86)</name>
    <name type="common">Black leaf streak disease fungus</name>
    <name type="synonym">Mycosphaerella fijiensis</name>
    <dbReference type="NCBI Taxonomy" id="383855"/>
    <lineage>
        <taxon>Eukaryota</taxon>
        <taxon>Fungi</taxon>
        <taxon>Dikarya</taxon>
        <taxon>Ascomycota</taxon>
        <taxon>Pezizomycotina</taxon>
        <taxon>Dothideomycetes</taxon>
        <taxon>Dothideomycetidae</taxon>
        <taxon>Mycosphaerellales</taxon>
        <taxon>Mycosphaerellaceae</taxon>
        <taxon>Pseudocercospora</taxon>
    </lineage>
</organism>
<dbReference type="SUPFAM" id="SSF48264">
    <property type="entry name" value="Cytochrome P450"/>
    <property type="match status" value="1"/>
</dbReference>
<sequence length="438" mass="49527">EHTGAFAIHTSNGTRVVIRHGFAEEYTKSKSMSGVETLRVDGFADYPGFQAAKAAMDSPLLRNMLVRRLSPSLASVRIDMQDELDLATQDVLGGVSSEWTSTVIQPMVGTLAARLVSRVLVGKPLCHDKRWVKATENYTRLNFAAASELRQVRSFLRPFKHWWLPSCVELRRAAYEARRLIASEVSRREKVDHETRQRGKEPTPRADGLQWLLEESRSLKMKPDITAAELHLSLIGVQTVAHSLGQALRLLCEHPEWATRLRHEATTTLERHGSWNKAAMYELKQHDSFLKESQRLTTGYLALNSIVTRDMVLSDGTTLPRGTRCFLEAGLLSGNRYPSPHEFDPTRFLHTQNHDAEAPSAVPRSNYSSATVEHLGFGFGPRACPGEFWASDLMKMTMAHLVLHYDWEPEQGNDTPTLMEIESIQLMHPEAKLRVRRR</sequence>
<dbReference type="GO" id="GO:0020037">
    <property type="term" value="F:heme binding"/>
    <property type="evidence" value="ECO:0007669"/>
    <property type="project" value="InterPro"/>
</dbReference>